<gene>
    <name evidence="2" type="ORF">P5G46_03590</name>
</gene>
<protein>
    <submittedName>
        <fullName evidence="2">Uncharacterized protein</fullName>
    </submittedName>
</protein>
<keyword evidence="1" id="KW-0472">Membrane</keyword>
<sequence>MDSDFFSHVLLWVVGAITLVGGVGVVGALFSMGRHSGYNKH</sequence>
<name>A0ABW9GDC0_9MICO</name>
<evidence type="ECO:0000256" key="1">
    <source>
        <dbReference type="SAM" id="Phobius"/>
    </source>
</evidence>
<organism evidence="2 3">
    <name type="scientific">Microbacterium mcarthurae</name>
    <dbReference type="NCBI Taxonomy" id="3035918"/>
    <lineage>
        <taxon>Bacteria</taxon>
        <taxon>Bacillati</taxon>
        <taxon>Actinomycetota</taxon>
        <taxon>Actinomycetes</taxon>
        <taxon>Micrococcales</taxon>
        <taxon>Microbacteriaceae</taxon>
        <taxon>Microbacterium</taxon>
    </lineage>
</organism>
<keyword evidence="1" id="KW-0812">Transmembrane</keyword>
<keyword evidence="1" id="KW-1133">Transmembrane helix</keyword>
<dbReference type="Proteomes" id="UP001630303">
    <property type="component" value="Unassembled WGS sequence"/>
</dbReference>
<keyword evidence="3" id="KW-1185">Reference proteome</keyword>
<proteinExistence type="predicted"/>
<accession>A0ABW9GDC0</accession>
<evidence type="ECO:0000313" key="2">
    <source>
        <dbReference type="EMBL" id="MFM2719580.1"/>
    </source>
</evidence>
<reference evidence="2 3" key="1">
    <citation type="submission" date="2023-03" db="EMBL/GenBank/DDBJ databases">
        <title>MT1 and MT2 Draft Genomes of Novel Species.</title>
        <authorList>
            <person name="Venkateswaran K."/>
        </authorList>
    </citation>
    <scope>NUCLEOTIDE SEQUENCE [LARGE SCALE GENOMIC DNA]</scope>
    <source>
        <strain evidence="2 3">IF8SW-P5</strain>
    </source>
</reference>
<comment type="caution">
    <text evidence="2">The sequence shown here is derived from an EMBL/GenBank/DDBJ whole genome shotgun (WGS) entry which is preliminary data.</text>
</comment>
<feature type="transmembrane region" description="Helical" evidence="1">
    <location>
        <begin position="6"/>
        <end position="30"/>
    </location>
</feature>
<evidence type="ECO:0000313" key="3">
    <source>
        <dbReference type="Proteomes" id="UP001630303"/>
    </source>
</evidence>
<dbReference type="EMBL" id="JAROCE010000001">
    <property type="protein sequence ID" value="MFM2719580.1"/>
    <property type="molecule type" value="Genomic_DNA"/>
</dbReference>
<dbReference type="RefSeq" id="WP_275437739.1">
    <property type="nucleotide sequence ID" value="NZ_JAROCE010000001.1"/>
</dbReference>